<dbReference type="Pfam" id="PF02709">
    <property type="entry name" value="Glyco_transf_7C"/>
    <property type="match status" value="1"/>
</dbReference>
<dbReference type="Pfam" id="PF00535">
    <property type="entry name" value="Glycos_transf_2"/>
    <property type="match status" value="1"/>
</dbReference>
<keyword evidence="4" id="KW-0328">Glycosyltransferase</keyword>
<feature type="domain" description="Glycosyltransferase 2-like" evidence="2">
    <location>
        <begin position="5"/>
        <end position="128"/>
    </location>
</feature>
<dbReference type="InterPro" id="IPR050834">
    <property type="entry name" value="Glycosyltransf_2"/>
</dbReference>
<dbReference type="InterPro" id="IPR001173">
    <property type="entry name" value="Glyco_trans_2-like"/>
</dbReference>
<dbReference type="EC" id="2.4.-.-" evidence="4"/>
<dbReference type="CDD" id="cd00761">
    <property type="entry name" value="Glyco_tranf_GTA_type"/>
    <property type="match status" value="1"/>
</dbReference>
<dbReference type="Proteomes" id="UP001595912">
    <property type="component" value="Unassembled WGS sequence"/>
</dbReference>
<sequence>MSSISVVMPTCGKPGYLAYTLASLSVQTDRNFQLIVVDDDDGTSRATVQQYRADVHLVYLSQKNAGRSAARNTGIGAADGDHVLFLDDDRIAAPDLVAHHHSAQRHSSGVVIGWKSRCLTSWRRDALPMQESDFLQLATRHPAIAARMAVEDFDLIAPADIHTDHAAALDIAGLGDDGDNYPQIVRRYGAGLTGFRLPWVLGTTANLSVPRALLEDVGGFDEQYHGWGMEDTDLSYRLHRAGAPFRVEPSAVNWHQIHPLGPGPLRRDLRRRETDLTRNLARFCDRHRTVETYLYWRKWKSKLSLEAASDLLDVLDRAGSDTWRAELLDTYATLVATDLAAP</sequence>
<dbReference type="Gene3D" id="3.90.550.10">
    <property type="entry name" value="Spore Coat Polysaccharide Biosynthesis Protein SpsA, Chain A"/>
    <property type="match status" value="1"/>
</dbReference>
<name>A0ABV9WIY5_9ACTN</name>
<dbReference type="PANTHER" id="PTHR43685:SF3">
    <property type="entry name" value="SLR2126 PROTEIN"/>
    <property type="match status" value="1"/>
</dbReference>
<dbReference type="EMBL" id="JBHSIU010000130">
    <property type="protein sequence ID" value="MFC5007585.1"/>
    <property type="molecule type" value="Genomic_DNA"/>
</dbReference>
<organism evidence="4 5">
    <name type="scientific">Dactylosporangium cerinum</name>
    <dbReference type="NCBI Taxonomy" id="1434730"/>
    <lineage>
        <taxon>Bacteria</taxon>
        <taxon>Bacillati</taxon>
        <taxon>Actinomycetota</taxon>
        <taxon>Actinomycetes</taxon>
        <taxon>Micromonosporales</taxon>
        <taxon>Micromonosporaceae</taxon>
        <taxon>Dactylosporangium</taxon>
    </lineage>
</organism>
<dbReference type="InterPro" id="IPR029044">
    <property type="entry name" value="Nucleotide-diphossugar_trans"/>
</dbReference>
<keyword evidence="5" id="KW-1185">Reference proteome</keyword>
<feature type="domain" description="Galactosyltransferase C-terminal" evidence="3">
    <location>
        <begin position="205"/>
        <end position="243"/>
    </location>
</feature>
<proteinExistence type="predicted"/>
<dbReference type="PANTHER" id="PTHR43685">
    <property type="entry name" value="GLYCOSYLTRANSFERASE"/>
    <property type="match status" value="1"/>
</dbReference>
<evidence type="ECO:0000313" key="5">
    <source>
        <dbReference type="Proteomes" id="UP001595912"/>
    </source>
</evidence>
<evidence type="ECO:0000259" key="2">
    <source>
        <dbReference type="Pfam" id="PF00535"/>
    </source>
</evidence>
<evidence type="ECO:0000259" key="3">
    <source>
        <dbReference type="Pfam" id="PF02709"/>
    </source>
</evidence>
<accession>A0ABV9WIY5</accession>
<keyword evidence="1 4" id="KW-0808">Transferase</keyword>
<evidence type="ECO:0000256" key="1">
    <source>
        <dbReference type="ARBA" id="ARBA00022679"/>
    </source>
</evidence>
<dbReference type="SUPFAM" id="SSF53448">
    <property type="entry name" value="Nucleotide-diphospho-sugar transferases"/>
    <property type="match status" value="1"/>
</dbReference>
<evidence type="ECO:0000313" key="4">
    <source>
        <dbReference type="EMBL" id="MFC5007585.1"/>
    </source>
</evidence>
<reference evidence="5" key="1">
    <citation type="journal article" date="2019" name="Int. J. Syst. Evol. Microbiol.">
        <title>The Global Catalogue of Microorganisms (GCM) 10K type strain sequencing project: providing services to taxonomists for standard genome sequencing and annotation.</title>
        <authorList>
            <consortium name="The Broad Institute Genomics Platform"/>
            <consortium name="The Broad Institute Genome Sequencing Center for Infectious Disease"/>
            <person name="Wu L."/>
            <person name="Ma J."/>
        </authorList>
    </citation>
    <scope>NUCLEOTIDE SEQUENCE [LARGE SCALE GENOMIC DNA]</scope>
    <source>
        <strain evidence="5">CGMCC 4.7152</strain>
    </source>
</reference>
<dbReference type="InterPro" id="IPR027791">
    <property type="entry name" value="Galactosyl_T_C"/>
</dbReference>
<comment type="caution">
    <text evidence="4">The sequence shown here is derived from an EMBL/GenBank/DDBJ whole genome shotgun (WGS) entry which is preliminary data.</text>
</comment>
<dbReference type="RefSeq" id="WP_380128223.1">
    <property type="nucleotide sequence ID" value="NZ_JBHSIU010000130.1"/>
</dbReference>
<dbReference type="GO" id="GO:0016757">
    <property type="term" value="F:glycosyltransferase activity"/>
    <property type="evidence" value="ECO:0007669"/>
    <property type="project" value="UniProtKB-KW"/>
</dbReference>
<protein>
    <submittedName>
        <fullName evidence="4">Glycosyltransferase family 2 protein</fullName>
        <ecNumber evidence="4">2.4.-.-</ecNumber>
    </submittedName>
</protein>
<gene>
    <name evidence="4" type="ORF">ACFPIJ_58495</name>
</gene>